<dbReference type="RefSeq" id="WP_377094758.1">
    <property type="nucleotide sequence ID" value="NZ_JBHSJM010000001.1"/>
</dbReference>
<keyword evidence="1" id="KW-1133">Transmembrane helix</keyword>
<evidence type="ECO:0000313" key="4">
    <source>
        <dbReference type="Proteomes" id="UP001597297"/>
    </source>
</evidence>
<feature type="transmembrane region" description="Helical" evidence="1">
    <location>
        <begin position="77"/>
        <end position="95"/>
    </location>
</feature>
<dbReference type="Pfam" id="PF00884">
    <property type="entry name" value="Sulfatase"/>
    <property type="match status" value="1"/>
</dbReference>
<dbReference type="SUPFAM" id="SSF53649">
    <property type="entry name" value="Alkaline phosphatase-like"/>
    <property type="match status" value="1"/>
</dbReference>
<dbReference type="InterPro" id="IPR017850">
    <property type="entry name" value="Alkaline_phosphatase_core_sf"/>
</dbReference>
<accession>A0ABW5DZZ4</accession>
<keyword evidence="1" id="KW-0812">Transmembrane</keyword>
<feature type="transmembrane region" description="Helical" evidence="1">
    <location>
        <begin position="212"/>
        <end position="234"/>
    </location>
</feature>
<comment type="caution">
    <text evidence="3">The sequence shown here is derived from an EMBL/GenBank/DDBJ whole genome shotgun (WGS) entry which is preliminary data.</text>
</comment>
<feature type="domain" description="Sulfatase N-terminal" evidence="2">
    <location>
        <begin position="374"/>
        <end position="664"/>
    </location>
</feature>
<dbReference type="InterPro" id="IPR052701">
    <property type="entry name" value="GAG_Ulvan_Degrading_Sulfatases"/>
</dbReference>
<feature type="transmembrane region" description="Helical" evidence="1">
    <location>
        <begin position="101"/>
        <end position="122"/>
    </location>
</feature>
<organism evidence="3 4">
    <name type="scientific">Rubritalea spongiae</name>
    <dbReference type="NCBI Taxonomy" id="430797"/>
    <lineage>
        <taxon>Bacteria</taxon>
        <taxon>Pseudomonadati</taxon>
        <taxon>Verrucomicrobiota</taxon>
        <taxon>Verrucomicrobiia</taxon>
        <taxon>Verrucomicrobiales</taxon>
        <taxon>Rubritaleaceae</taxon>
        <taxon>Rubritalea</taxon>
    </lineage>
</organism>
<feature type="transmembrane region" description="Helical" evidence="1">
    <location>
        <begin position="180"/>
        <end position="200"/>
    </location>
</feature>
<evidence type="ECO:0000256" key="1">
    <source>
        <dbReference type="SAM" id="Phobius"/>
    </source>
</evidence>
<keyword evidence="1" id="KW-0472">Membrane</keyword>
<keyword evidence="4" id="KW-1185">Reference proteome</keyword>
<dbReference type="EMBL" id="JBHUJC010000011">
    <property type="protein sequence ID" value="MFD2275617.1"/>
    <property type="molecule type" value="Genomic_DNA"/>
</dbReference>
<sequence length="771" mass="87544">MPYTILHSLLWLSGLLFGIVPFFMHHSYGEASPYLGEDNFGSHILIVLILAAIGSTIWGALSRWLSSGDFIQHKAKSWMLFTLIGLWTILPLAFFNILNDWSYLAAASALFTIVAVGASRISHHPTPTREELRKVWLWLTKPQSWNGPFFIALFALLVWHNVTLINAMHELAAVHKFSLILSRMCTQLALTGALYFLILLSIENGPRWSRPFIWAIISVAPIFILLDLMMHSFWNQTFLSFLNNLGTDGLVNFDRELRGGGVDLTILGVLGIASTVILLSCGITLLCSKLGKKWECAPVWISLITILGFTGATIEQAIGMNWKSRRHWMQEYQEFGLQLSPVRPVHGIAHFDVAFREHHWQSQHQSFNFKHNPDIYLVFIESLRQDALTPEITPFLYQFAQTESQPIGRTWTSSNGTHLSWFSTFTSRVATAREHSRDVARANNWPGLDVFHLFKNSGYDLQIHTAKNLEFRDMGCHFIGNENSPFSVVRECIEGDATYGLSYPEREVIVFDDLKQQINTQAAGGHFIISTIDSPHYKYSWHKDFDIPFPDYYPHAFFPSSPSLEDTRLIKNQYFNAIAWGDHLAKDFCQNLKDIGKYDDSIVIFMGDHGEEFQDHGGWLHVSSLENEQVQSPMLIKWPKSMGRGPEVAEASHLDLMPSLLDYLRAENTQLDTAGISLLKNSGPRTNISTTAQGGLTKEAMLLTREGFKAYFTWPQYYNGRPSSSVTLTRFVGPEGDILLDSPEDYANALQQFFPDAFSRFFTKFELNTNE</sequence>
<feature type="transmembrane region" description="Helical" evidence="1">
    <location>
        <begin position="264"/>
        <end position="287"/>
    </location>
</feature>
<dbReference type="Proteomes" id="UP001597297">
    <property type="component" value="Unassembled WGS sequence"/>
</dbReference>
<gene>
    <name evidence="3" type="ORF">ACFSQZ_03970</name>
</gene>
<evidence type="ECO:0000313" key="3">
    <source>
        <dbReference type="EMBL" id="MFD2275617.1"/>
    </source>
</evidence>
<name>A0ABW5DZZ4_9BACT</name>
<dbReference type="PANTHER" id="PTHR43751">
    <property type="entry name" value="SULFATASE"/>
    <property type="match status" value="1"/>
</dbReference>
<protein>
    <submittedName>
        <fullName evidence="3">Sulfatase-like hydrolase/transferase</fullName>
    </submittedName>
</protein>
<reference evidence="4" key="1">
    <citation type="journal article" date="2019" name="Int. J. Syst. Evol. Microbiol.">
        <title>The Global Catalogue of Microorganisms (GCM) 10K type strain sequencing project: providing services to taxonomists for standard genome sequencing and annotation.</title>
        <authorList>
            <consortium name="The Broad Institute Genomics Platform"/>
            <consortium name="The Broad Institute Genome Sequencing Center for Infectious Disease"/>
            <person name="Wu L."/>
            <person name="Ma J."/>
        </authorList>
    </citation>
    <scope>NUCLEOTIDE SEQUENCE [LARGE SCALE GENOMIC DNA]</scope>
    <source>
        <strain evidence="4">JCM 16545</strain>
    </source>
</reference>
<dbReference type="PANTHER" id="PTHR43751:SF3">
    <property type="entry name" value="SULFATASE N-TERMINAL DOMAIN-CONTAINING PROTEIN"/>
    <property type="match status" value="1"/>
</dbReference>
<proteinExistence type="predicted"/>
<feature type="transmembrane region" description="Helical" evidence="1">
    <location>
        <begin position="44"/>
        <end position="65"/>
    </location>
</feature>
<evidence type="ECO:0000259" key="2">
    <source>
        <dbReference type="Pfam" id="PF00884"/>
    </source>
</evidence>
<feature type="transmembrane region" description="Helical" evidence="1">
    <location>
        <begin position="5"/>
        <end position="24"/>
    </location>
</feature>
<feature type="transmembrane region" description="Helical" evidence="1">
    <location>
        <begin position="143"/>
        <end position="160"/>
    </location>
</feature>
<dbReference type="Gene3D" id="3.40.720.10">
    <property type="entry name" value="Alkaline Phosphatase, subunit A"/>
    <property type="match status" value="1"/>
</dbReference>
<feature type="transmembrane region" description="Helical" evidence="1">
    <location>
        <begin position="299"/>
        <end position="322"/>
    </location>
</feature>
<dbReference type="InterPro" id="IPR000917">
    <property type="entry name" value="Sulfatase_N"/>
</dbReference>